<gene>
    <name evidence="2" type="ORF">ACCUM_2628</name>
</gene>
<keyword evidence="3" id="KW-1185">Reference proteome</keyword>
<organism evidence="2 3">
    <name type="scientific">Candidatus Accumulibacter phosphatis</name>
    <dbReference type="NCBI Taxonomy" id="327160"/>
    <lineage>
        <taxon>Bacteria</taxon>
        <taxon>Pseudomonadati</taxon>
        <taxon>Pseudomonadota</taxon>
        <taxon>Betaproteobacteria</taxon>
        <taxon>Candidatus Accumulibacter</taxon>
    </lineage>
</organism>
<dbReference type="InterPro" id="IPR053158">
    <property type="entry name" value="CapK_Type1_Caps_Biosynth"/>
</dbReference>
<accession>A0A5S4EHU2</accession>
<dbReference type="AlphaFoldDB" id="A0A5S4EHU2"/>
<reference evidence="2 3" key="1">
    <citation type="submission" date="2019-04" db="EMBL/GenBank/DDBJ databases">
        <title>A novel phosphate-accumulating bacterium identified in bioreactor for phosphate removal from wastewater.</title>
        <authorList>
            <person name="Kotlyarov R.Y."/>
            <person name="Beletsky A.V."/>
            <person name="Kallistova A.Y."/>
            <person name="Dorofeev A.G."/>
            <person name="Nikolaev Y.Y."/>
            <person name="Pimenov N.V."/>
            <person name="Ravin N.V."/>
            <person name="Mardanov A.V."/>
        </authorList>
    </citation>
    <scope>NUCLEOTIDE SEQUENCE [LARGE SCALE GENOMIC DNA]</scope>
    <source>
        <strain evidence="2 3">Bin19</strain>
    </source>
</reference>
<feature type="region of interest" description="Disordered" evidence="1">
    <location>
        <begin position="174"/>
        <end position="211"/>
    </location>
</feature>
<evidence type="ECO:0000313" key="3">
    <source>
        <dbReference type="Proteomes" id="UP000306324"/>
    </source>
</evidence>
<protein>
    <recommendedName>
        <fullName evidence="4">Phenylacetate-coenzyme A ligase</fullName>
    </recommendedName>
</protein>
<evidence type="ECO:0008006" key="4">
    <source>
        <dbReference type="Google" id="ProtNLM"/>
    </source>
</evidence>
<dbReference type="EMBL" id="SWAD01000141">
    <property type="protein sequence ID" value="TMQ74877.1"/>
    <property type="molecule type" value="Genomic_DNA"/>
</dbReference>
<dbReference type="Proteomes" id="UP000306324">
    <property type="component" value="Unassembled WGS sequence"/>
</dbReference>
<dbReference type="PANTHER" id="PTHR36932">
    <property type="entry name" value="CAPSULAR POLYSACCHARIDE BIOSYNTHESIS PROTEIN"/>
    <property type="match status" value="1"/>
</dbReference>
<dbReference type="Gene3D" id="3.40.50.12780">
    <property type="entry name" value="N-terminal domain of ligase-like"/>
    <property type="match status" value="1"/>
</dbReference>
<evidence type="ECO:0000313" key="2">
    <source>
        <dbReference type="EMBL" id="TMQ74877.1"/>
    </source>
</evidence>
<name>A0A5S4EHU2_9PROT</name>
<dbReference type="InterPro" id="IPR042099">
    <property type="entry name" value="ANL_N_sf"/>
</dbReference>
<proteinExistence type="predicted"/>
<sequence length="244" mass="26219">MLFSCPSSLALIASHARQKHLEMIRLGMRVALVTSEKLYDQQRAVISEVFGCPVANGHGARDAGFLAPEDIIVETAGPDGKPTSRGEPGEILVTRLATADFPFVHCRTGDIGVLGKQICFCGRGLPVLEDIQGHSTNFVVVQHGNLMHGLALIYTVRDLPGVERFRIEQAVLSRPDHRQGRGQPAFRPSVGESHRARCQGSPGSNGGYSGREKVGVIASETSGKFRYVVSHVRPSVGTKEAANA</sequence>
<dbReference type="SUPFAM" id="SSF56801">
    <property type="entry name" value="Acetyl-CoA synthetase-like"/>
    <property type="match status" value="1"/>
</dbReference>
<comment type="caution">
    <text evidence="2">The sequence shown here is derived from an EMBL/GenBank/DDBJ whole genome shotgun (WGS) entry which is preliminary data.</text>
</comment>
<evidence type="ECO:0000256" key="1">
    <source>
        <dbReference type="SAM" id="MobiDB-lite"/>
    </source>
</evidence>
<dbReference type="PANTHER" id="PTHR36932:SF1">
    <property type="entry name" value="CAPSULAR POLYSACCHARIDE BIOSYNTHESIS PROTEIN"/>
    <property type="match status" value="1"/>
</dbReference>